<dbReference type="InterPro" id="IPR036179">
    <property type="entry name" value="Ig-like_dom_sf"/>
</dbReference>
<dbReference type="InterPro" id="IPR013783">
    <property type="entry name" value="Ig-like_fold"/>
</dbReference>
<dbReference type="Proteomes" id="UP000830375">
    <property type="component" value="Unassembled WGS sequence"/>
</dbReference>
<dbReference type="Gene3D" id="2.60.40.10">
    <property type="entry name" value="Immunoglobulins"/>
    <property type="match status" value="3"/>
</dbReference>
<dbReference type="PROSITE" id="PS50835">
    <property type="entry name" value="IG_LIKE"/>
    <property type="match status" value="1"/>
</dbReference>
<name>A0ABQ8LM87_LABRO</name>
<dbReference type="Pfam" id="PF07686">
    <property type="entry name" value="V-set"/>
    <property type="match status" value="3"/>
</dbReference>
<gene>
    <name evidence="2" type="ORF">H4Q32_000855</name>
</gene>
<organism evidence="2 3">
    <name type="scientific">Labeo rohita</name>
    <name type="common">Indian major carp</name>
    <name type="synonym">Cyprinus rohita</name>
    <dbReference type="NCBI Taxonomy" id="84645"/>
    <lineage>
        <taxon>Eukaryota</taxon>
        <taxon>Metazoa</taxon>
        <taxon>Chordata</taxon>
        <taxon>Craniata</taxon>
        <taxon>Vertebrata</taxon>
        <taxon>Euteleostomi</taxon>
        <taxon>Actinopterygii</taxon>
        <taxon>Neopterygii</taxon>
        <taxon>Teleostei</taxon>
        <taxon>Ostariophysi</taxon>
        <taxon>Cypriniformes</taxon>
        <taxon>Cyprinidae</taxon>
        <taxon>Labeoninae</taxon>
        <taxon>Labeonini</taxon>
        <taxon>Labeo</taxon>
    </lineage>
</organism>
<comment type="caution">
    <text evidence="2">The sequence shown here is derived from an EMBL/GenBank/DDBJ whole genome shotgun (WGS) entry which is preliminary data.</text>
</comment>
<reference evidence="2 3" key="1">
    <citation type="submission" date="2022-01" db="EMBL/GenBank/DDBJ databases">
        <title>A high-quality chromosome-level genome assembly of rohu carp, Labeo rohita.</title>
        <authorList>
            <person name="Arick M.A. II"/>
            <person name="Hsu C.-Y."/>
            <person name="Magbanua Z."/>
            <person name="Pechanova O."/>
            <person name="Grover C."/>
            <person name="Miller E."/>
            <person name="Thrash A."/>
            <person name="Ezzel L."/>
            <person name="Alam S."/>
            <person name="Benzie J."/>
            <person name="Hamilton M."/>
            <person name="Karsi A."/>
            <person name="Lawrence M.L."/>
            <person name="Peterson D.G."/>
        </authorList>
    </citation>
    <scope>NUCLEOTIDE SEQUENCE [LARGE SCALE GENOMIC DNA]</scope>
    <source>
        <strain evidence="3">BAU-BD-2019</strain>
        <tissue evidence="2">Blood</tissue>
    </source>
</reference>
<dbReference type="SMART" id="SM00409">
    <property type="entry name" value="IG"/>
    <property type="match status" value="4"/>
</dbReference>
<dbReference type="EMBL" id="JACTAM010000022">
    <property type="protein sequence ID" value="KAI2650788.1"/>
    <property type="molecule type" value="Genomic_DNA"/>
</dbReference>
<dbReference type="Gene3D" id="2.60.40.2710">
    <property type="match status" value="1"/>
</dbReference>
<keyword evidence="3" id="KW-1185">Reference proteome</keyword>
<dbReference type="InterPro" id="IPR013106">
    <property type="entry name" value="Ig_V-set"/>
</dbReference>
<dbReference type="PANTHER" id="PTHR21063">
    <property type="entry name" value="LFA-3"/>
    <property type="match status" value="1"/>
</dbReference>
<dbReference type="InterPro" id="IPR007110">
    <property type="entry name" value="Ig-like_dom"/>
</dbReference>
<dbReference type="InterPro" id="IPR003599">
    <property type="entry name" value="Ig_sub"/>
</dbReference>
<accession>A0ABQ8LM87</accession>
<feature type="domain" description="Ig-like" evidence="1">
    <location>
        <begin position="120"/>
        <end position="217"/>
    </location>
</feature>
<dbReference type="SUPFAM" id="SSF48726">
    <property type="entry name" value="Immunoglobulin"/>
    <property type="match status" value="4"/>
</dbReference>
<sequence>MHGPMGREHLMNMESSLCPQTSSKFVTSVDYLDILCGHDAVVYPTKLKNPEQTPTTISPFELLRRYMCTYKIRDREKIQKREDREYIREEGARAKTGKLTGISCRECASGVDTDGVSVFVMEGESVTLHTDVSKIQQERIKWYFNGMCVAEINGDLSKICANDQCHDDKERFRDRLKLDHQTGSLTITNIRTTDSGLYKLQIINNNSSVSEKIFSVTVRGVPAAEIDKVKTKSVMEGESVTLDTYVPKKSNDVIAWYFNDILITEINGHLRYVCTDEHCTKDTERFRDRLKLDHQTGSLTIMNLRTTDSGDYHLQIFSSNFSFSSIRSFSVTVTGDFGVETDGGSVFVMEGDSVTLHTDVKKSQHERIRWYFNDTFIAQINGNLNTFFRFTDRLELDNQTGSLTIMNITNADSGLYKLQIISSSISQKIFSVSVRDVLGAKTLQMKTMPVMEGQSVTLDPDVQCKDAHERFRDRLKLDHQTGSLTITNTRTTDSGVYKLEINSTNSSIRLHRSSSISISSCKSFSVAVIDNVQFAVE</sequence>
<evidence type="ECO:0000313" key="3">
    <source>
        <dbReference type="Proteomes" id="UP000830375"/>
    </source>
</evidence>
<evidence type="ECO:0000259" key="1">
    <source>
        <dbReference type="PROSITE" id="PS50835"/>
    </source>
</evidence>
<protein>
    <submittedName>
        <fullName evidence="2">Carcinoembryonic antigen-related cell adhesion molecule 3</fullName>
    </submittedName>
</protein>
<proteinExistence type="predicted"/>
<dbReference type="PANTHER" id="PTHR21063:SF4">
    <property type="entry name" value="CD48 ANTIGEN-RELATED"/>
    <property type="match status" value="1"/>
</dbReference>
<evidence type="ECO:0000313" key="2">
    <source>
        <dbReference type="EMBL" id="KAI2650788.1"/>
    </source>
</evidence>